<accession>A0ABW4LNQ6</accession>
<dbReference type="PANTHER" id="PTHR31157:SF1">
    <property type="entry name" value="SCP DOMAIN-CONTAINING PROTEIN"/>
    <property type="match status" value="1"/>
</dbReference>
<feature type="signal peptide" evidence="2">
    <location>
        <begin position="1"/>
        <end position="23"/>
    </location>
</feature>
<organism evidence="4 5">
    <name type="scientific">Bacillus salitolerans</name>
    <dbReference type="NCBI Taxonomy" id="1437434"/>
    <lineage>
        <taxon>Bacteria</taxon>
        <taxon>Bacillati</taxon>
        <taxon>Bacillota</taxon>
        <taxon>Bacilli</taxon>
        <taxon>Bacillales</taxon>
        <taxon>Bacillaceae</taxon>
        <taxon>Bacillus</taxon>
    </lineage>
</organism>
<dbReference type="InterPro" id="IPR035940">
    <property type="entry name" value="CAP_sf"/>
</dbReference>
<dbReference type="PROSITE" id="PS51272">
    <property type="entry name" value="SLH"/>
    <property type="match status" value="2"/>
</dbReference>
<keyword evidence="5" id="KW-1185">Reference proteome</keyword>
<feature type="domain" description="SLH" evidence="3">
    <location>
        <begin position="27"/>
        <end position="91"/>
    </location>
</feature>
<dbReference type="RefSeq" id="WP_377927251.1">
    <property type="nucleotide sequence ID" value="NZ_JBHUEM010000005.1"/>
</dbReference>
<dbReference type="Gene3D" id="3.40.33.10">
    <property type="entry name" value="CAP"/>
    <property type="match status" value="1"/>
</dbReference>
<name>A0ABW4LNQ6_9BACI</name>
<feature type="chain" id="PRO_5046440440" evidence="2">
    <location>
        <begin position="24"/>
        <end position="510"/>
    </location>
</feature>
<gene>
    <name evidence="4" type="ORF">ACFSCX_05960</name>
</gene>
<dbReference type="Proteomes" id="UP001597214">
    <property type="component" value="Unassembled WGS sequence"/>
</dbReference>
<dbReference type="InterPro" id="IPR014044">
    <property type="entry name" value="CAP_dom"/>
</dbReference>
<feature type="domain" description="SLH" evidence="3">
    <location>
        <begin position="130"/>
        <end position="204"/>
    </location>
</feature>
<evidence type="ECO:0000313" key="4">
    <source>
        <dbReference type="EMBL" id="MFD1736106.1"/>
    </source>
</evidence>
<evidence type="ECO:0000256" key="2">
    <source>
        <dbReference type="SAM" id="SignalP"/>
    </source>
</evidence>
<reference evidence="5" key="1">
    <citation type="journal article" date="2019" name="Int. J. Syst. Evol. Microbiol.">
        <title>The Global Catalogue of Microorganisms (GCM) 10K type strain sequencing project: providing services to taxonomists for standard genome sequencing and annotation.</title>
        <authorList>
            <consortium name="The Broad Institute Genomics Platform"/>
            <consortium name="The Broad Institute Genome Sequencing Center for Infectious Disease"/>
            <person name="Wu L."/>
            <person name="Ma J."/>
        </authorList>
    </citation>
    <scope>NUCLEOTIDE SEQUENCE [LARGE SCALE GENOMIC DNA]</scope>
    <source>
        <strain evidence="5">CCUG 49339</strain>
    </source>
</reference>
<sequence length="510" mass="59226">MKKIFLGLIVLLITLHITTTVKASPLYATDYTDYQDNQYWSEGVKWAVEQGIMKGYSEENLLKPFNKLSEAQYITMYLRYFVPGELQEMIDLSSHLGHWATPQYILANQYQLSVSNHPSKFDQAIRRGDTALLLAEGITGTEMTEEAAVQWLYEHKLSTGYADANGHYPLTYESYKPNETLTRAQGVVFLYRFLESELTDKTLKIVTSNEVIEEENKNSSQNVYVINGIQINDERSFVEEQLGEPKRITDNEYGLKWYTYYQNDYENFLMVGYDGQDKVALLYTNQDLIKSKNGISLQTNQTEVRATMETEPLSTIHRGDSYDELYPERDYDVFLEKDTFITFFYDVHEDNTLTSLLLARKDIEEGRNGHFGTITDDLYRSYEYQVFDLTNSYRKQHNLHTLQWDEEVAEVARAHSKDMAIKDYFEHINLEGLAPAHRIDNANIPFSAVGENIAVGYYNSLFVIEAWMNSSGHRKNMLRGIYEGLGVGIYFGEKEQWTWPYFTQNFITRP</sequence>
<dbReference type="Pfam" id="PF00188">
    <property type="entry name" value="CAP"/>
    <property type="match status" value="1"/>
</dbReference>
<keyword evidence="1 2" id="KW-0732">Signal</keyword>
<dbReference type="InterPro" id="IPR001119">
    <property type="entry name" value="SLH_dom"/>
</dbReference>
<dbReference type="Pfam" id="PF00395">
    <property type="entry name" value="SLH"/>
    <property type="match status" value="2"/>
</dbReference>
<evidence type="ECO:0000256" key="1">
    <source>
        <dbReference type="ARBA" id="ARBA00022729"/>
    </source>
</evidence>
<proteinExistence type="predicted"/>
<dbReference type="PANTHER" id="PTHR31157">
    <property type="entry name" value="SCP DOMAIN-CONTAINING PROTEIN"/>
    <property type="match status" value="1"/>
</dbReference>
<evidence type="ECO:0000259" key="3">
    <source>
        <dbReference type="PROSITE" id="PS51272"/>
    </source>
</evidence>
<dbReference type="EMBL" id="JBHUEM010000005">
    <property type="protein sequence ID" value="MFD1736106.1"/>
    <property type="molecule type" value="Genomic_DNA"/>
</dbReference>
<evidence type="ECO:0000313" key="5">
    <source>
        <dbReference type="Proteomes" id="UP001597214"/>
    </source>
</evidence>
<dbReference type="Pfam" id="PF14504">
    <property type="entry name" value="CAP_assoc_N"/>
    <property type="match status" value="1"/>
</dbReference>
<dbReference type="SUPFAM" id="SSF55797">
    <property type="entry name" value="PR-1-like"/>
    <property type="match status" value="1"/>
</dbReference>
<comment type="caution">
    <text evidence="4">The sequence shown here is derived from an EMBL/GenBank/DDBJ whole genome shotgun (WGS) entry which is preliminary data.</text>
</comment>
<dbReference type="CDD" id="cd05379">
    <property type="entry name" value="CAP_bacterial"/>
    <property type="match status" value="1"/>
</dbReference>
<protein>
    <submittedName>
        <fullName evidence="4">CAP-associated domain-containing protein</fullName>
    </submittedName>
</protein>
<dbReference type="InterPro" id="IPR029410">
    <property type="entry name" value="CAP_assoc"/>
</dbReference>